<accession>A0A838L7E4</accession>
<keyword evidence="7 8" id="KW-0998">Cell outer membrane</keyword>
<dbReference type="PANTHER" id="PTHR47234:SF3">
    <property type="entry name" value="SECRETIN_TONB SHORT N-TERMINAL DOMAIN-CONTAINING PROTEIN"/>
    <property type="match status" value="1"/>
</dbReference>
<evidence type="ECO:0000256" key="7">
    <source>
        <dbReference type="ARBA" id="ARBA00023237"/>
    </source>
</evidence>
<dbReference type="InterPro" id="IPR039426">
    <property type="entry name" value="TonB-dep_rcpt-like"/>
</dbReference>
<dbReference type="Pfam" id="PF00593">
    <property type="entry name" value="TonB_dep_Rec_b-barrel"/>
    <property type="match status" value="1"/>
</dbReference>
<dbReference type="InterPro" id="IPR000531">
    <property type="entry name" value="Beta-barrel_TonB"/>
</dbReference>
<dbReference type="Proteomes" id="UP000570166">
    <property type="component" value="Unassembled WGS sequence"/>
</dbReference>
<evidence type="ECO:0000256" key="2">
    <source>
        <dbReference type="ARBA" id="ARBA00022448"/>
    </source>
</evidence>
<sequence>MMLTTKYRIRFLAGVAAITMFAAVDTSLVATAPQQLDIPQQNLSDELHAIARATGRDIMFASDDVGDRPGKPIHATMTADQAIDFLLEDSDLVADHRPDGILIRGRPAKQAEMGASAPASPEILVTGTRIRGAPVASPVIRLTQEDILNAGQSTIAEVVQSIPQNSGGGQNPQIGNNVPSANGVNVGSGTTVNLRGLGPDATLTLVNGHRLAYNASRQGIDVSTIPVAALDRIEIVADGSSALYGSDAVAGVANIVLKKDFNGVATSARLGAATDGGDEQQEYSIVAGRRWTSGGFMVAYDFEKDTAIVARERSYVAERSPGLTLLPALERHSVVVTGHQDILHNLSFDIDSFYNWRKGYSSYSAIPGEDYVVNSTSRSKSFVIAPSLTLTLPDDWRVQIPGMFAIDRTQYGSNQYFNGDLVVPVGGCYCNKANSIELSADGPIFHMPGGAARIAIGGGYRTNRFHGTQAVFGELFTDVHASQDVGYLYGELNLPIVGPDQDIPFVNKLNLSGAARWEDYRGIDKVLTPKIGLIYSPSADLDLKASWGRSFKAPTLYQLYSEGFAFLRTASSLGGEGLPASATALLLTGGNPDLKPERSRNYSITAVLHPTALPNGRIELSYFNVRYRDRVVEPITYLAEALSSASYADLIDFNPSVSELNAARAGRSFENDTTFPDDPSQVAAIVNDQYLNVSSQLIHGFDLAGSYKIGLSDSQVTLSGDASYLHSSQKLSAAQPSTQLAGSLFNPPHFRARVGATWVGHVITGSAFVNYIGGVDDVRSEPSPRVGSMTTLDLAFRYRATAQSSWAHGLELSLAVQNLLNAKPKIIATENIYDAPYDTTNYSAIGRFASFTVSKRW</sequence>
<feature type="domain" description="TonB-dependent receptor plug" evidence="12">
    <location>
        <begin position="136"/>
        <end position="252"/>
    </location>
</feature>
<dbReference type="AlphaFoldDB" id="A0A838L7E4"/>
<organism evidence="13 14">
    <name type="scientific">Sphingomonas chungangi</name>
    <dbReference type="NCBI Taxonomy" id="2683589"/>
    <lineage>
        <taxon>Bacteria</taxon>
        <taxon>Pseudomonadati</taxon>
        <taxon>Pseudomonadota</taxon>
        <taxon>Alphaproteobacteria</taxon>
        <taxon>Sphingomonadales</taxon>
        <taxon>Sphingomonadaceae</taxon>
        <taxon>Sphingomonas</taxon>
    </lineage>
</organism>
<evidence type="ECO:0000256" key="10">
    <source>
        <dbReference type="SAM" id="SignalP"/>
    </source>
</evidence>
<dbReference type="InterPro" id="IPR037066">
    <property type="entry name" value="Plug_dom_sf"/>
</dbReference>
<dbReference type="Pfam" id="PF07715">
    <property type="entry name" value="Plug"/>
    <property type="match status" value="1"/>
</dbReference>
<dbReference type="GO" id="GO:0009279">
    <property type="term" value="C:cell outer membrane"/>
    <property type="evidence" value="ECO:0007669"/>
    <property type="project" value="UniProtKB-SubCell"/>
</dbReference>
<evidence type="ECO:0000256" key="5">
    <source>
        <dbReference type="ARBA" id="ARBA00023077"/>
    </source>
</evidence>
<protein>
    <submittedName>
        <fullName evidence="13">TonB-dependent receptor</fullName>
    </submittedName>
</protein>
<reference evidence="13 14" key="1">
    <citation type="submission" date="2020-07" db="EMBL/GenBank/DDBJ databases">
        <authorList>
            <person name="Sun Q."/>
        </authorList>
    </citation>
    <scope>NUCLEOTIDE SEQUENCE [LARGE SCALE GENOMIC DNA]</scope>
    <source>
        <strain evidence="13 14">CGMCC 1.13654</strain>
    </source>
</reference>
<dbReference type="Gene3D" id="3.55.50.30">
    <property type="match status" value="1"/>
</dbReference>
<comment type="caution">
    <text evidence="13">The sequence shown here is derived from an EMBL/GenBank/DDBJ whole genome shotgun (WGS) entry which is preliminary data.</text>
</comment>
<dbReference type="EMBL" id="JACEIB010000006">
    <property type="protein sequence ID" value="MBA2934625.1"/>
    <property type="molecule type" value="Genomic_DNA"/>
</dbReference>
<dbReference type="PANTHER" id="PTHR47234">
    <property type="match status" value="1"/>
</dbReference>
<keyword evidence="13" id="KW-0675">Receptor</keyword>
<dbReference type="Gene3D" id="2.40.170.20">
    <property type="entry name" value="TonB-dependent receptor, beta-barrel domain"/>
    <property type="match status" value="1"/>
</dbReference>
<feature type="chain" id="PRO_5032811822" evidence="10">
    <location>
        <begin position="23"/>
        <end position="857"/>
    </location>
</feature>
<gene>
    <name evidence="13" type="ORF">HZF05_11015</name>
</gene>
<evidence type="ECO:0000256" key="1">
    <source>
        <dbReference type="ARBA" id="ARBA00004571"/>
    </source>
</evidence>
<comment type="similarity">
    <text evidence="8 9">Belongs to the TonB-dependent receptor family.</text>
</comment>
<evidence type="ECO:0000259" key="11">
    <source>
        <dbReference type="Pfam" id="PF00593"/>
    </source>
</evidence>
<evidence type="ECO:0000313" key="14">
    <source>
        <dbReference type="Proteomes" id="UP000570166"/>
    </source>
</evidence>
<dbReference type="InterPro" id="IPR012910">
    <property type="entry name" value="Plug_dom"/>
</dbReference>
<dbReference type="PROSITE" id="PS52016">
    <property type="entry name" value="TONB_DEPENDENT_REC_3"/>
    <property type="match status" value="1"/>
</dbReference>
<evidence type="ECO:0000256" key="3">
    <source>
        <dbReference type="ARBA" id="ARBA00022452"/>
    </source>
</evidence>
<evidence type="ECO:0000256" key="6">
    <source>
        <dbReference type="ARBA" id="ARBA00023136"/>
    </source>
</evidence>
<evidence type="ECO:0000313" key="13">
    <source>
        <dbReference type="EMBL" id="MBA2934625.1"/>
    </source>
</evidence>
<keyword evidence="14" id="KW-1185">Reference proteome</keyword>
<keyword evidence="3 8" id="KW-1134">Transmembrane beta strand</keyword>
<evidence type="ECO:0000259" key="12">
    <source>
        <dbReference type="Pfam" id="PF07715"/>
    </source>
</evidence>
<evidence type="ECO:0000256" key="8">
    <source>
        <dbReference type="PROSITE-ProRule" id="PRU01360"/>
    </source>
</evidence>
<comment type="subcellular location">
    <subcellularLocation>
        <location evidence="1 8">Cell outer membrane</location>
        <topology evidence="1 8">Multi-pass membrane protein</topology>
    </subcellularLocation>
</comment>
<keyword evidence="2 8" id="KW-0813">Transport</keyword>
<dbReference type="CDD" id="cd01347">
    <property type="entry name" value="ligand_gated_channel"/>
    <property type="match status" value="1"/>
</dbReference>
<dbReference type="InterPro" id="IPR036942">
    <property type="entry name" value="Beta-barrel_TonB_sf"/>
</dbReference>
<feature type="signal peptide" evidence="10">
    <location>
        <begin position="1"/>
        <end position="22"/>
    </location>
</feature>
<keyword evidence="4 8" id="KW-0812">Transmembrane</keyword>
<keyword evidence="5 9" id="KW-0798">TonB box</keyword>
<proteinExistence type="inferred from homology"/>
<dbReference type="SUPFAM" id="SSF56935">
    <property type="entry name" value="Porins"/>
    <property type="match status" value="1"/>
</dbReference>
<evidence type="ECO:0000256" key="4">
    <source>
        <dbReference type="ARBA" id="ARBA00022692"/>
    </source>
</evidence>
<name>A0A838L7E4_9SPHN</name>
<keyword evidence="6 8" id="KW-0472">Membrane</keyword>
<keyword evidence="10" id="KW-0732">Signal</keyword>
<feature type="domain" description="TonB-dependent receptor-like beta-barrel" evidence="11">
    <location>
        <begin position="352"/>
        <end position="819"/>
    </location>
</feature>
<dbReference type="Gene3D" id="2.170.130.10">
    <property type="entry name" value="TonB-dependent receptor, plug domain"/>
    <property type="match status" value="1"/>
</dbReference>
<evidence type="ECO:0000256" key="9">
    <source>
        <dbReference type="RuleBase" id="RU003357"/>
    </source>
</evidence>
<dbReference type="RefSeq" id="WP_160366082.1">
    <property type="nucleotide sequence ID" value="NZ_JACEIB010000006.1"/>
</dbReference>